<keyword evidence="5" id="KW-0812">Transmembrane</keyword>
<feature type="domain" description="4Fe-4S ferredoxin-type" evidence="6">
    <location>
        <begin position="48"/>
        <end position="77"/>
    </location>
</feature>
<organism evidence="7 8">
    <name type="scientific">Candidatus Fischerbacteria bacterium RBG_13_37_8</name>
    <dbReference type="NCBI Taxonomy" id="1817863"/>
    <lineage>
        <taxon>Bacteria</taxon>
        <taxon>Candidatus Fischeribacteriota</taxon>
    </lineage>
</organism>
<dbReference type="GO" id="GO:0016020">
    <property type="term" value="C:membrane"/>
    <property type="evidence" value="ECO:0007669"/>
    <property type="project" value="InterPro"/>
</dbReference>
<proteinExistence type="predicted"/>
<sequence>MKDYFKNIALSLWTIILGMKVTITYFFQKPTTVQYPKEKIGVADNYRGELFLNVNECTACLQCNRSCPINCITIEVEGKGKERMIRTFNIDMNTCMLCGLCERVCSTGGLKLSTKYEVAVSKKDDQILHFVEGEPIKANIEALKKK</sequence>
<dbReference type="InterPro" id="IPR017900">
    <property type="entry name" value="4Fe4S_Fe_S_CS"/>
</dbReference>
<dbReference type="Gene3D" id="3.30.70.3270">
    <property type="match status" value="1"/>
</dbReference>
<keyword evidence="5" id="KW-0472">Membrane</keyword>
<evidence type="ECO:0000259" key="6">
    <source>
        <dbReference type="PROSITE" id="PS51379"/>
    </source>
</evidence>
<reference evidence="7 8" key="1">
    <citation type="journal article" date="2016" name="Nat. Commun.">
        <title>Thousands of microbial genomes shed light on interconnected biogeochemical processes in an aquifer system.</title>
        <authorList>
            <person name="Anantharaman K."/>
            <person name="Brown C.T."/>
            <person name="Hug L.A."/>
            <person name="Sharon I."/>
            <person name="Castelle C.J."/>
            <person name="Probst A.J."/>
            <person name="Thomas B.C."/>
            <person name="Singh A."/>
            <person name="Wilkins M.J."/>
            <person name="Karaoz U."/>
            <person name="Brodie E.L."/>
            <person name="Williams K.H."/>
            <person name="Hubbard S.S."/>
            <person name="Banfield J.F."/>
        </authorList>
    </citation>
    <scope>NUCLEOTIDE SEQUENCE [LARGE SCALE GENOMIC DNA]</scope>
</reference>
<name>A0A1F5VRG3_9BACT</name>
<dbReference type="AlphaFoldDB" id="A0A1F5VRG3"/>
<dbReference type="GO" id="GO:0016651">
    <property type="term" value="F:oxidoreductase activity, acting on NAD(P)H"/>
    <property type="evidence" value="ECO:0007669"/>
    <property type="project" value="InterPro"/>
</dbReference>
<accession>A0A1F5VRG3</accession>
<dbReference type="InterPro" id="IPR017896">
    <property type="entry name" value="4Fe4S_Fe-S-bd"/>
</dbReference>
<keyword evidence="3" id="KW-0408">Iron</keyword>
<dbReference type="EMBL" id="MFGW01000100">
    <property type="protein sequence ID" value="OGF65920.1"/>
    <property type="molecule type" value="Genomic_DNA"/>
</dbReference>
<gene>
    <name evidence="7" type="ORF">A2Y62_19060</name>
</gene>
<keyword evidence="4" id="KW-0411">Iron-sulfur</keyword>
<keyword evidence="5" id="KW-1133">Transmembrane helix</keyword>
<dbReference type="PROSITE" id="PS51379">
    <property type="entry name" value="4FE4S_FER_2"/>
    <property type="match status" value="2"/>
</dbReference>
<dbReference type="GO" id="GO:0051539">
    <property type="term" value="F:4 iron, 4 sulfur cluster binding"/>
    <property type="evidence" value="ECO:0007669"/>
    <property type="project" value="UniProtKB-KW"/>
</dbReference>
<feature type="transmembrane region" description="Helical" evidence="5">
    <location>
        <begin position="7"/>
        <end position="27"/>
    </location>
</feature>
<dbReference type="SUPFAM" id="SSF54862">
    <property type="entry name" value="4Fe-4S ferredoxins"/>
    <property type="match status" value="1"/>
</dbReference>
<evidence type="ECO:0000256" key="3">
    <source>
        <dbReference type="ARBA" id="ARBA00023004"/>
    </source>
</evidence>
<dbReference type="PROSITE" id="PS00198">
    <property type="entry name" value="4FE4S_FER_1"/>
    <property type="match status" value="1"/>
</dbReference>
<keyword evidence="1" id="KW-0004">4Fe-4S</keyword>
<keyword evidence="2" id="KW-0479">Metal-binding</keyword>
<evidence type="ECO:0000256" key="5">
    <source>
        <dbReference type="SAM" id="Phobius"/>
    </source>
</evidence>
<dbReference type="Proteomes" id="UP000178943">
    <property type="component" value="Unassembled WGS sequence"/>
</dbReference>
<evidence type="ECO:0000256" key="2">
    <source>
        <dbReference type="ARBA" id="ARBA00022723"/>
    </source>
</evidence>
<dbReference type="InterPro" id="IPR010226">
    <property type="entry name" value="NADH_quinone_OxRdtase_chainI"/>
</dbReference>
<evidence type="ECO:0000256" key="4">
    <source>
        <dbReference type="ARBA" id="ARBA00023014"/>
    </source>
</evidence>
<protein>
    <recommendedName>
        <fullName evidence="6">4Fe-4S ferredoxin-type domain-containing protein</fullName>
    </recommendedName>
</protein>
<dbReference type="Pfam" id="PF12838">
    <property type="entry name" value="Fer4_7"/>
    <property type="match status" value="1"/>
</dbReference>
<evidence type="ECO:0000313" key="7">
    <source>
        <dbReference type="EMBL" id="OGF65920.1"/>
    </source>
</evidence>
<dbReference type="PANTHER" id="PTHR10849">
    <property type="entry name" value="NADH DEHYDROGENASE UBIQUINONE IRON-SULFUR PROTEIN 8, MITOCHONDRIAL"/>
    <property type="match status" value="1"/>
</dbReference>
<dbReference type="GO" id="GO:0046872">
    <property type="term" value="F:metal ion binding"/>
    <property type="evidence" value="ECO:0007669"/>
    <property type="project" value="UniProtKB-KW"/>
</dbReference>
<comment type="caution">
    <text evidence="7">The sequence shown here is derived from an EMBL/GenBank/DDBJ whole genome shotgun (WGS) entry which is preliminary data.</text>
</comment>
<evidence type="ECO:0000256" key="1">
    <source>
        <dbReference type="ARBA" id="ARBA00022485"/>
    </source>
</evidence>
<feature type="domain" description="4Fe-4S ferredoxin-type" evidence="6">
    <location>
        <begin position="86"/>
        <end position="115"/>
    </location>
</feature>
<evidence type="ECO:0000313" key="8">
    <source>
        <dbReference type="Proteomes" id="UP000178943"/>
    </source>
</evidence>
<dbReference type="STRING" id="1817863.A2Y62_19060"/>